<gene>
    <name evidence="1" type="ORF">T05_7199</name>
</gene>
<accession>A0A0V0UAF0</accession>
<proteinExistence type="predicted"/>
<evidence type="ECO:0000313" key="2">
    <source>
        <dbReference type="Proteomes" id="UP000055048"/>
    </source>
</evidence>
<evidence type="ECO:0000313" key="1">
    <source>
        <dbReference type="EMBL" id="KRX48264.1"/>
    </source>
</evidence>
<dbReference type="EMBL" id="JYDJ01000031">
    <property type="protein sequence ID" value="KRX48264.1"/>
    <property type="molecule type" value="Genomic_DNA"/>
</dbReference>
<protein>
    <submittedName>
        <fullName evidence="1">Uncharacterized protein</fullName>
    </submittedName>
</protein>
<comment type="caution">
    <text evidence="1">The sequence shown here is derived from an EMBL/GenBank/DDBJ whole genome shotgun (WGS) entry which is preliminary data.</text>
</comment>
<name>A0A0V0UAF0_9BILA</name>
<dbReference type="Proteomes" id="UP000055048">
    <property type="component" value="Unassembled WGS sequence"/>
</dbReference>
<organism evidence="1 2">
    <name type="scientific">Trichinella murrelli</name>
    <dbReference type="NCBI Taxonomy" id="144512"/>
    <lineage>
        <taxon>Eukaryota</taxon>
        <taxon>Metazoa</taxon>
        <taxon>Ecdysozoa</taxon>
        <taxon>Nematoda</taxon>
        <taxon>Enoplea</taxon>
        <taxon>Dorylaimia</taxon>
        <taxon>Trichinellida</taxon>
        <taxon>Trichinellidae</taxon>
        <taxon>Trichinella</taxon>
    </lineage>
</organism>
<keyword evidence="2" id="KW-1185">Reference proteome</keyword>
<dbReference type="AlphaFoldDB" id="A0A0V0UAF0"/>
<reference evidence="1 2" key="1">
    <citation type="submission" date="2015-01" db="EMBL/GenBank/DDBJ databases">
        <title>Evolution of Trichinella species and genotypes.</title>
        <authorList>
            <person name="Korhonen P.K."/>
            <person name="Edoardo P."/>
            <person name="Giuseppe L.R."/>
            <person name="Gasser R.B."/>
        </authorList>
    </citation>
    <scope>NUCLEOTIDE SEQUENCE [LARGE SCALE GENOMIC DNA]</scope>
    <source>
        <strain evidence="1">ISS417</strain>
    </source>
</reference>
<sequence length="91" mass="10267">MGNAQLNKITNVDITKQSRIVMNIFNDLAIRTKYLSFATVFVVLQAANKKHRRFVNVPVNFDEKSIAFPSISTRVSKAKSPDLVQADWSVL</sequence>